<evidence type="ECO:0000313" key="2">
    <source>
        <dbReference type="EMBL" id="MBA8823311.1"/>
    </source>
</evidence>
<dbReference type="EMBL" id="JACGWZ010000001">
    <property type="protein sequence ID" value="MBA8823311.1"/>
    <property type="molecule type" value="Genomic_DNA"/>
</dbReference>
<evidence type="ECO:0000256" key="1">
    <source>
        <dbReference type="SAM" id="MobiDB-lite"/>
    </source>
</evidence>
<dbReference type="GO" id="GO:0003677">
    <property type="term" value="F:DNA binding"/>
    <property type="evidence" value="ECO:0007669"/>
    <property type="project" value="UniProtKB-KW"/>
</dbReference>
<comment type="caution">
    <text evidence="2">The sequence shown here is derived from an EMBL/GenBank/DDBJ whole genome shotgun (WGS) entry which is preliminary data.</text>
</comment>
<dbReference type="InterPro" id="IPR036894">
    <property type="entry name" value="YbaB-like_sf"/>
</dbReference>
<dbReference type="Proteomes" id="UP000569329">
    <property type="component" value="Unassembled WGS sequence"/>
</dbReference>
<name>A0A839DVW7_9PSEU</name>
<dbReference type="AlphaFoldDB" id="A0A839DVW7"/>
<gene>
    <name evidence="2" type="ORF">FHX42_000640</name>
</gene>
<keyword evidence="3" id="KW-1185">Reference proteome</keyword>
<dbReference type="Gene3D" id="3.30.1310.10">
    <property type="entry name" value="Nucleoid-associated protein YbaB-like domain"/>
    <property type="match status" value="1"/>
</dbReference>
<dbReference type="Pfam" id="PF02575">
    <property type="entry name" value="YbaB_DNA_bd"/>
    <property type="match status" value="1"/>
</dbReference>
<reference evidence="2 3" key="1">
    <citation type="submission" date="2020-07" db="EMBL/GenBank/DDBJ databases">
        <title>Sequencing the genomes of 1000 actinobacteria strains.</title>
        <authorList>
            <person name="Klenk H.-P."/>
        </authorList>
    </citation>
    <scope>NUCLEOTIDE SEQUENCE [LARGE SCALE GENOMIC DNA]</scope>
    <source>
        <strain evidence="2 3">DSM 45975</strain>
    </source>
</reference>
<dbReference type="SUPFAM" id="SSF82607">
    <property type="entry name" value="YbaB-like"/>
    <property type="match status" value="1"/>
</dbReference>
<keyword evidence="2" id="KW-0238">DNA-binding</keyword>
<evidence type="ECO:0000313" key="3">
    <source>
        <dbReference type="Proteomes" id="UP000569329"/>
    </source>
</evidence>
<dbReference type="RefSeq" id="WP_182542643.1">
    <property type="nucleotide sequence ID" value="NZ_JACGWZ010000001.1"/>
</dbReference>
<sequence length="148" mass="15967">MSEPVFGMDGASAREGIENWAAQVEAKAARYQRMQQQVSEVSSTASSRDGLVRVTVDSGGAVTDMTISDDVRRRSGSEVAAAVMSTIQRAQAGITEQVSAVMTETVGDDEDTVNAVTDSYRRRFPVPDEDADAEEEQPPDDDGTTYLR</sequence>
<proteinExistence type="predicted"/>
<feature type="region of interest" description="Disordered" evidence="1">
    <location>
        <begin position="109"/>
        <end position="148"/>
    </location>
</feature>
<accession>A0A839DVW7</accession>
<dbReference type="InterPro" id="IPR004401">
    <property type="entry name" value="YbaB/EbfC"/>
</dbReference>
<protein>
    <submittedName>
        <fullName evidence="2">DNA-binding protein YbaB</fullName>
    </submittedName>
</protein>
<feature type="compositionally biased region" description="Acidic residues" evidence="1">
    <location>
        <begin position="127"/>
        <end position="148"/>
    </location>
</feature>
<organism evidence="2 3">
    <name type="scientific">Halosaccharopolyspora lacisalsi</name>
    <dbReference type="NCBI Taxonomy" id="1000566"/>
    <lineage>
        <taxon>Bacteria</taxon>
        <taxon>Bacillati</taxon>
        <taxon>Actinomycetota</taxon>
        <taxon>Actinomycetes</taxon>
        <taxon>Pseudonocardiales</taxon>
        <taxon>Pseudonocardiaceae</taxon>
        <taxon>Halosaccharopolyspora</taxon>
    </lineage>
</organism>